<proteinExistence type="predicted"/>
<feature type="chain" id="PRO_5046558760" evidence="1">
    <location>
        <begin position="28"/>
        <end position="177"/>
    </location>
</feature>
<name>A0ABW5DK85_9HYPH</name>
<dbReference type="Pfam" id="PF09832">
    <property type="entry name" value="DUF2059"/>
    <property type="match status" value="1"/>
</dbReference>
<evidence type="ECO:0000313" key="3">
    <source>
        <dbReference type="EMBL" id="MFD2260921.1"/>
    </source>
</evidence>
<gene>
    <name evidence="3" type="ORF">ACFSMZ_14305</name>
</gene>
<dbReference type="Proteomes" id="UP001597373">
    <property type="component" value="Unassembled WGS sequence"/>
</dbReference>
<protein>
    <submittedName>
        <fullName evidence="3">DUF2059 domain-containing protein</fullName>
    </submittedName>
</protein>
<feature type="signal peptide" evidence="1">
    <location>
        <begin position="1"/>
        <end position="27"/>
    </location>
</feature>
<feature type="domain" description="DUF2059" evidence="2">
    <location>
        <begin position="94"/>
        <end position="151"/>
    </location>
</feature>
<accession>A0ABW5DK85</accession>
<dbReference type="RefSeq" id="WP_345098192.1">
    <property type="nucleotide sequence ID" value="NZ_BAABGS010000012.1"/>
</dbReference>
<evidence type="ECO:0000256" key="1">
    <source>
        <dbReference type="SAM" id="SignalP"/>
    </source>
</evidence>
<sequence>MTLAKRARLVAIGAVMGLAALSLPSLAQEFSEEHLKAARATIAALGATDEFDNVLPIAAQQLKAELIQQSPNLVDEINRTVDEKALELASRRADLEKEVASIYAQAFSIEELNAINAFYSSEAGKALITKGPLVSRETLAAAEIWRNGVMRDLSQQVIQALGEALQNQGQQPAEKKD</sequence>
<organism evidence="3 4">
    <name type="scientific">Chelativorans composti</name>
    <dbReference type="NCBI Taxonomy" id="768533"/>
    <lineage>
        <taxon>Bacteria</taxon>
        <taxon>Pseudomonadati</taxon>
        <taxon>Pseudomonadota</taxon>
        <taxon>Alphaproteobacteria</taxon>
        <taxon>Hyphomicrobiales</taxon>
        <taxon>Phyllobacteriaceae</taxon>
        <taxon>Chelativorans</taxon>
    </lineage>
</organism>
<evidence type="ECO:0000313" key="4">
    <source>
        <dbReference type="Proteomes" id="UP001597373"/>
    </source>
</evidence>
<dbReference type="EMBL" id="JBHUIR010000054">
    <property type="protein sequence ID" value="MFD2260921.1"/>
    <property type="molecule type" value="Genomic_DNA"/>
</dbReference>
<evidence type="ECO:0000259" key="2">
    <source>
        <dbReference type="Pfam" id="PF09832"/>
    </source>
</evidence>
<keyword evidence="4" id="KW-1185">Reference proteome</keyword>
<keyword evidence="1" id="KW-0732">Signal</keyword>
<reference evidence="4" key="1">
    <citation type="journal article" date="2019" name="Int. J. Syst. Evol. Microbiol.">
        <title>The Global Catalogue of Microorganisms (GCM) 10K type strain sequencing project: providing services to taxonomists for standard genome sequencing and annotation.</title>
        <authorList>
            <consortium name="The Broad Institute Genomics Platform"/>
            <consortium name="The Broad Institute Genome Sequencing Center for Infectious Disease"/>
            <person name="Wu L."/>
            <person name="Ma J."/>
        </authorList>
    </citation>
    <scope>NUCLEOTIDE SEQUENCE [LARGE SCALE GENOMIC DNA]</scope>
    <source>
        <strain evidence="4">KCTC 23707</strain>
    </source>
</reference>
<dbReference type="InterPro" id="IPR018637">
    <property type="entry name" value="DUF2059"/>
</dbReference>
<comment type="caution">
    <text evidence="3">The sequence shown here is derived from an EMBL/GenBank/DDBJ whole genome shotgun (WGS) entry which is preliminary data.</text>
</comment>